<feature type="transmembrane region" description="Helical" evidence="1">
    <location>
        <begin position="38"/>
        <end position="57"/>
    </location>
</feature>
<evidence type="ECO:0000313" key="2">
    <source>
        <dbReference type="EMBL" id="UYP47154.1"/>
    </source>
</evidence>
<dbReference type="Proteomes" id="UP001208689">
    <property type="component" value="Chromosome"/>
</dbReference>
<gene>
    <name evidence="2" type="ORF">NEF87_003439</name>
</gene>
<name>A0ABY6HUF5_9ARCH</name>
<keyword evidence="1" id="KW-0472">Membrane</keyword>
<protein>
    <recommendedName>
        <fullName evidence="4">Histidine kinase N-terminal 7TM region domain-containing protein</fullName>
    </recommendedName>
</protein>
<feature type="transmembrane region" description="Helical" evidence="1">
    <location>
        <begin position="63"/>
        <end position="88"/>
    </location>
</feature>
<accession>A0ABY6HUF5</accession>
<evidence type="ECO:0000256" key="1">
    <source>
        <dbReference type="SAM" id="Phobius"/>
    </source>
</evidence>
<feature type="transmembrane region" description="Helical" evidence="1">
    <location>
        <begin position="6"/>
        <end position="26"/>
    </location>
</feature>
<evidence type="ECO:0008006" key="4">
    <source>
        <dbReference type="Google" id="ProtNLM"/>
    </source>
</evidence>
<dbReference type="EMBL" id="CP104013">
    <property type="protein sequence ID" value="UYP47154.1"/>
    <property type="molecule type" value="Genomic_DNA"/>
</dbReference>
<feature type="transmembrane region" description="Helical" evidence="1">
    <location>
        <begin position="156"/>
        <end position="176"/>
    </location>
</feature>
<keyword evidence="1" id="KW-0812">Transmembrane</keyword>
<feature type="transmembrane region" description="Helical" evidence="1">
    <location>
        <begin position="100"/>
        <end position="120"/>
    </location>
</feature>
<keyword evidence="1" id="KW-1133">Transmembrane helix</keyword>
<keyword evidence="3" id="KW-1185">Reference proteome</keyword>
<feature type="transmembrane region" description="Helical" evidence="1">
    <location>
        <begin position="196"/>
        <end position="216"/>
    </location>
</feature>
<feature type="transmembrane region" description="Helical" evidence="1">
    <location>
        <begin position="222"/>
        <end position="242"/>
    </location>
</feature>
<reference evidence="2" key="1">
    <citation type="submission" date="2022-09" db="EMBL/GenBank/DDBJ databases">
        <title>Actin cytoskeleton and complex cell architecture in an #Asgard archaeon.</title>
        <authorList>
            <person name="Ponce Toledo R.I."/>
            <person name="Schleper C."/>
            <person name="Rodrigues Oliveira T."/>
            <person name="Wollweber F."/>
            <person name="Xu J."/>
            <person name="Rittmann S."/>
            <person name="Klingl A."/>
            <person name="Pilhofer M."/>
        </authorList>
    </citation>
    <scope>NUCLEOTIDE SEQUENCE</scope>
    <source>
        <strain evidence="2">B-35</strain>
    </source>
</reference>
<organism evidence="2 3">
    <name type="scientific">Candidatus Lokiarchaeum ossiferum</name>
    <dbReference type="NCBI Taxonomy" id="2951803"/>
    <lineage>
        <taxon>Archaea</taxon>
        <taxon>Promethearchaeati</taxon>
        <taxon>Promethearchaeota</taxon>
        <taxon>Promethearchaeia</taxon>
        <taxon>Promethearchaeales</taxon>
        <taxon>Promethearchaeaceae</taxon>
        <taxon>Candidatus Lokiarchaeum</taxon>
    </lineage>
</organism>
<evidence type="ECO:0000313" key="3">
    <source>
        <dbReference type="Proteomes" id="UP001208689"/>
    </source>
</evidence>
<sequence length="248" mass="27944">MAFSTVILQVYLIYGLIFILFTILGFKILSRKRTRISITLSLTFLVPAVGILINIIYRTVDNYAFNLIGNKLTIIFSCLGLVNVYSFIKMIEKSKESFYLKKQVLISLVYFVLLLVLLLIPEGVDFEYGGVAGISGYNSRSLDPLDLGVPVWSNSFFVYGIIVSQLMTGLIIYLGVKQYNEMGKMGVFGKKYIQTLIGIILMDLVIIGSFLFNWLNSDIGRTIHLIISLCIVPSAIFLYLGLKQEKKK</sequence>
<proteinExistence type="predicted"/>